<reference evidence="1 2" key="1">
    <citation type="journal article" date="2013" name="Nat. Commun.">
        <title>The evolution and pathogenic mechanisms of the rice sheath blight pathogen.</title>
        <authorList>
            <person name="Zheng A."/>
            <person name="Lin R."/>
            <person name="Xu L."/>
            <person name="Qin P."/>
            <person name="Tang C."/>
            <person name="Ai P."/>
            <person name="Zhang D."/>
            <person name="Liu Y."/>
            <person name="Sun Z."/>
            <person name="Feng H."/>
            <person name="Wang Y."/>
            <person name="Chen Y."/>
            <person name="Liang X."/>
            <person name="Fu R."/>
            <person name="Li Q."/>
            <person name="Zhang J."/>
            <person name="Yu X."/>
            <person name="Xie Z."/>
            <person name="Ding L."/>
            <person name="Guan P."/>
            <person name="Tang J."/>
            <person name="Liang Y."/>
            <person name="Wang S."/>
            <person name="Deng Q."/>
            <person name="Li S."/>
            <person name="Zhu J."/>
            <person name="Wang L."/>
            <person name="Liu H."/>
            <person name="Li P."/>
        </authorList>
    </citation>
    <scope>NUCLEOTIDE SEQUENCE [LARGE SCALE GENOMIC DNA]</scope>
    <source>
        <strain evidence="2">AG-1 IA</strain>
    </source>
</reference>
<dbReference type="AlphaFoldDB" id="L8X650"/>
<dbReference type="HOGENOM" id="CLU_2335069_0_0_1"/>
<protein>
    <submittedName>
        <fullName evidence="1">Uncharacterized protein</fullName>
    </submittedName>
</protein>
<evidence type="ECO:0000313" key="2">
    <source>
        <dbReference type="Proteomes" id="UP000011668"/>
    </source>
</evidence>
<dbReference type="EMBL" id="AFRT01000291">
    <property type="protein sequence ID" value="ELU44577.1"/>
    <property type="molecule type" value="Genomic_DNA"/>
</dbReference>
<accession>L8X650</accession>
<keyword evidence="2" id="KW-1185">Reference proteome</keyword>
<dbReference type="Proteomes" id="UP000011668">
    <property type="component" value="Unassembled WGS sequence"/>
</dbReference>
<sequence length="98" mass="11225">MDFLLQEMEHIGGTKTLRHSYKVGNHSIILSTTHTILERNDRKKTTKTTERKSLHMSICSVVKKFKKRSDTTTITLKACPRKQTHAPASVSTRRIDAF</sequence>
<name>L8X650_THACA</name>
<organism evidence="1 2">
    <name type="scientific">Thanatephorus cucumeris (strain AG1-IA)</name>
    <name type="common">Rice sheath blight fungus</name>
    <name type="synonym">Rhizoctonia solani</name>
    <dbReference type="NCBI Taxonomy" id="983506"/>
    <lineage>
        <taxon>Eukaryota</taxon>
        <taxon>Fungi</taxon>
        <taxon>Dikarya</taxon>
        <taxon>Basidiomycota</taxon>
        <taxon>Agaricomycotina</taxon>
        <taxon>Agaricomycetes</taxon>
        <taxon>Cantharellales</taxon>
        <taxon>Ceratobasidiaceae</taxon>
        <taxon>Rhizoctonia</taxon>
        <taxon>Rhizoctonia solani AG-1</taxon>
    </lineage>
</organism>
<proteinExistence type="predicted"/>
<comment type="caution">
    <text evidence="1">The sequence shown here is derived from an EMBL/GenBank/DDBJ whole genome shotgun (WGS) entry which is preliminary data.</text>
</comment>
<gene>
    <name evidence="1" type="ORF">AG1IA_01402</name>
</gene>
<evidence type="ECO:0000313" key="1">
    <source>
        <dbReference type="EMBL" id="ELU44577.1"/>
    </source>
</evidence>